<accession>A0A934MIX9</accession>
<keyword evidence="12" id="KW-0511">Multifunctional enzyme</keyword>
<comment type="pathway">
    <text evidence="3 15">Cofactor biosynthesis; FMN biosynthesis; FMN from riboflavin (ATP route): step 1/1.</text>
</comment>
<dbReference type="Pfam" id="PF01687">
    <property type="entry name" value="Flavokinase"/>
    <property type="match status" value="1"/>
</dbReference>
<evidence type="ECO:0000256" key="12">
    <source>
        <dbReference type="ARBA" id="ARBA00023268"/>
    </source>
</evidence>
<dbReference type="SUPFAM" id="SSF82114">
    <property type="entry name" value="Riboflavin kinase-like"/>
    <property type="match status" value="1"/>
</dbReference>
<dbReference type="SUPFAM" id="SSF52374">
    <property type="entry name" value="Nucleotidylyl transferase"/>
    <property type="match status" value="1"/>
</dbReference>
<dbReference type="AlphaFoldDB" id="A0A934MIX9"/>
<dbReference type="EMBL" id="JAEKJA010000019">
    <property type="protein sequence ID" value="MBJ3777671.1"/>
    <property type="molecule type" value="Genomic_DNA"/>
</dbReference>
<dbReference type="GO" id="GO:0003919">
    <property type="term" value="F:FMN adenylyltransferase activity"/>
    <property type="evidence" value="ECO:0007669"/>
    <property type="project" value="UniProtKB-UniRule"/>
</dbReference>
<comment type="caution">
    <text evidence="17">The sequence shown here is derived from an EMBL/GenBank/DDBJ whole genome shotgun (WGS) entry which is preliminary data.</text>
</comment>
<dbReference type="GO" id="GO:0009398">
    <property type="term" value="P:FMN biosynthetic process"/>
    <property type="evidence" value="ECO:0007669"/>
    <property type="project" value="UniProtKB-UniRule"/>
</dbReference>
<evidence type="ECO:0000256" key="5">
    <source>
        <dbReference type="ARBA" id="ARBA00022643"/>
    </source>
</evidence>
<feature type="domain" description="Riboflavin kinase" evidence="16">
    <location>
        <begin position="186"/>
        <end position="309"/>
    </location>
</feature>
<dbReference type="EC" id="2.7.1.26" evidence="15"/>
<dbReference type="PIRSF" id="PIRSF004491">
    <property type="entry name" value="FAD_Synth"/>
    <property type="match status" value="1"/>
</dbReference>
<dbReference type="InterPro" id="IPR015865">
    <property type="entry name" value="Riboflavin_kinase_bac/euk"/>
</dbReference>
<evidence type="ECO:0000256" key="8">
    <source>
        <dbReference type="ARBA" id="ARBA00022741"/>
    </source>
</evidence>
<dbReference type="NCBIfam" id="NF004160">
    <property type="entry name" value="PRK05627.1-3"/>
    <property type="match status" value="1"/>
</dbReference>
<name>A0A934MIX9_9HYPH</name>
<evidence type="ECO:0000259" key="16">
    <source>
        <dbReference type="SMART" id="SM00904"/>
    </source>
</evidence>
<evidence type="ECO:0000256" key="13">
    <source>
        <dbReference type="ARBA" id="ARBA00047880"/>
    </source>
</evidence>
<dbReference type="RefSeq" id="WP_198883579.1">
    <property type="nucleotide sequence ID" value="NZ_JAEKJA010000019.1"/>
</dbReference>
<dbReference type="GO" id="GO:0005524">
    <property type="term" value="F:ATP binding"/>
    <property type="evidence" value="ECO:0007669"/>
    <property type="project" value="UniProtKB-UniRule"/>
</dbReference>
<dbReference type="Proteomes" id="UP000609531">
    <property type="component" value="Unassembled WGS sequence"/>
</dbReference>
<dbReference type="EC" id="2.7.7.2" evidence="15"/>
<comment type="catalytic activity">
    <reaction evidence="13 15">
        <text>riboflavin + ATP = FMN + ADP + H(+)</text>
        <dbReference type="Rhea" id="RHEA:14357"/>
        <dbReference type="ChEBI" id="CHEBI:15378"/>
        <dbReference type="ChEBI" id="CHEBI:30616"/>
        <dbReference type="ChEBI" id="CHEBI:57986"/>
        <dbReference type="ChEBI" id="CHEBI:58210"/>
        <dbReference type="ChEBI" id="CHEBI:456216"/>
        <dbReference type="EC" id="2.7.1.26"/>
    </reaction>
</comment>
<comment type="catalytic activity">
    <reaction evidence="14 15">
        <text>FMN + ATP + H(+) = FAD + diphosphate</text>
        <dbReference type="Rhea" id="RHEA:17237"/>
        <dbReference type="ChEBI" id="CHEBI:15378"/>
        <dbReference type="ChEBI" id="CHEBI:30616"/>
        <dbReference type="ChEBI" id="CHEBI:33019"/>
        <dbReference type="ChEBI" id="CHEBI:57692"/>
        <dbReference type="ChEBI" id="CHEBI:58210"/>
        <dbReference type="EC" id="2.7.7.2"/>
    </reaction>
</comment>
<evidence type="ECO:0000256" key="6">
    <source>
        <dbReference type="ARBA" id="ARBA00022679"/>
    </source>
</evidence>
<comment type="function">
    <text evidence="1">Catalyzes the phosphorylation of riboflavin to FMN followed by the adenylation of FMN to FAD.</text>
</comment>
<dbReference type="Pfam" id="PF06574">
    <property type="entry name" value="FAD_syn"/>
    <property type="match status" value="1"/>
</dbReference>
<keyword evidence="10 15" id="KW-0274">FAD</keyword>
<evidence type="ECO:0000256" key="1">
    <source>
        <dbReference type="ARBA" id="ARBA00002121"/>
    </source>
</evidence>
<keyword evidence="11 15" id="KW-0067">ATP-binding</keyword>
<dbReference type="InterPro" id="IPR014729">
    <property type="entry name" value="Rossmann-like_a/b/a_fold"/>
</dbReference>
<dbReference type="SMART" id="SM00904">
    <property type="entry name" value="Flavokinase"/>
    <property type="match status" value="1"/>
</dbReference>
<dbReference type="InterPro" id="IPR023465">
    <property type="entry name" value="Riboflavin_kinase_dom_sf"/>
</dbReference>
<dbReference type="NCBIfam" id="TIGR00083">
    <property type="entry name" value="ribF"/>
    <property type="match status" value="1"/>
</dbReference>
<dbReference type="CDD" id="cd02064">
    <property type="entry name" value="FAD_synthetase_N"/>
    <property type="match status" value="1"/>
</dbReference>
<dbReference type="GO" id="GO:0009231">
    <property type="term" value="P:riboflavin biosynthetic process"/>
    <property type="evidence" value="ECO:0007669"/>
    <property type="project" value="InterPro"/>
</dbReference>
<dbReference type="Gene3D" id="2.40.30.30">
    <property type="entry name" value="Riboflavin kinase-like"/>
    <property type="match status" value="1"/>
</dbReference>
<dbReference type="GO" id="GO:0008531">
    <property type="term" value="F:riboflavin kinase activity"/>
    <property type="evidence" value="ECO:0007669"/>
    <property type="project" value="UniProtKB-UniRule"/>
</dbReference>
<dbReference type="GO" id="GO:0006747">
    <property type="term" value="P:FAD biosynthetic process"/>
    <property type="evidence" value="ECO:0007669"/>
    <property type="project" value="UniProtKB-UniRule"/>
</dbReference>
<evidence type="ECO:0000256" key="7">
    <source>
        <dbReference type="ARBA" id="ARBA00022695"/>
    </source>
</evidence>
<evidence type="ECO:0000256" key="10">
    <source>
        <dbReference type="ARBA" id="ARBA00022827"/>
    </source>
</evidence>
<reference evidence="17" key="1">
    <citation type="submission" date="2020-12" db="EMBL/GenBank/DDBJ databases">
        <title>Bacterial taxonomy.</title>
        <authorList>
            <person name="Pan X."/>
        </authorList>
    </citation>
    <scope>NUCLEOTIDE SEQUENCE</scope>
    <source>
        <strain evidence="17">B2012</strain>
    </source>
</reference>
<gene>
    <name evidence="17" type="ORF">JCR33_18340</name>
</gene>
<dbReference type="InterPro" id="IPR023468">
    <property type="entry name" value="Riboflavin_kinase"/>
</dbReference>
<comment type="pathway">
    <text evidence="2 15">Cofactor biosynthesis; FAD biosynthesis; FAD from FMN: step 1/1.</text>
</comment>
<protein>
    <recommendedName>
        <fullName evidence="15">Riboflavin biosynthesis protein</fullName>
    </recommendedName>
    <domain>
        <recommendedName>
            <fullName evidence="15">Riboflavin kinase</fullName>
            <ecNumber evidence="15">2.7.1.26</ecNumber>
        </recommendedName>
        <alternativeName>
            <fullName evidence="15">Flavokinase</fullName>
        </alternativeName>
    </domain>
    <domain>
        <recommendedName>
            <fullName evidence="15">FMN adenylyltransferase</fullName>
            <ecNumber evidence="15">2.7.7.2</ecNumber>
        </recommendedName>
        <alternativeName>
            <fullName evidence="15">FAD pyrophosphorylase</fullName>
        </alternativeName>
        <alternativeName>
            <fullName evidence="15">FAD synthase</fullName>
        </alternativeName>
    </domain>
</protein>
<keyword evidence="6 15" id="KW-0808">Transferase</keyword>
<dbReference type="PANTHER" id="PTHR22749">
    <property type="entry name" value="RIBOFLAVIN KINASE/FMN ADENYLYLTRANSFERASE"/>
    <property type="match status" value="1"/>
</dbReference>
<sequence length="323" mass="34614">MTSPRSTLPFSVALDDLPPSLKGGTVAIGNFDGVHRGHQAVLARALTEARPALALTFEPHPRTFFGRGPLFRLTPPAVKARVMAALGLDALVVARFDAHFAGLTAEGFVREILVERLGARTVVVGDNFNFGAGRAGDTEWLAAAAASYGFRVDVVEGVGDADEGIVSSSRIRKALAAGELDGAATLLGYRYTVEAEVVHGEKRGRTIGFPTANQALGDDNGLRNGIYAVRAKIDDVWRDGVASFGRRPTFDNGAPLLETFVFDYQDSLYGRTMPVTFVRFLRPELKFDGVDALVTQMHQDAADARASLADLAPLSPLDRAVNF</sequence>
<dbReference type="PANTHER" id="PTHR22749:SF6">
    <property type="entry name" value="RIBOFLAVIN KINASE"/>
    <property type="match status" value="1"/>
</dbReference>
<evidence type="ECO:0000256" key="9">
    <source>
        <dbReference type="ARBA" id="ARBA00022777"/>
    </source>
</evidence>
<evidence type="ECO:0000313" key="17">
    <source>
        <dbReference type="EMBL" id="MBJ3777671.1"/>
    </source>
</evidence>
<keyword evidence="4 15" id="KW-0285">Flavoprotein</keyword>
<evidence type="ECO:0000313" key="18">
    <source>
        <dbReference type="Proteomes" id="UP000609531"/>
    </source>
</evidence>
<keyword evidence="5 15" id="KW-0288">FMN</keyword>
<organism evidence="17 18">
    <name type="scientific">Acuticoccus mangrovi</name>
    <dbReference type="NCBI Taxonomy" id="2796142"/>
    <lineage>
        <taxon>Bacteria</taxon>
        <taxon>Pseudomonadati</taxon>
        <taxon>Pseudomonadota</taxon>
        <taxon>Alphaproteobacteria</taxon>
        <taxon>Hyphomicrobiales</taxon>
        <taxon>Amorphaceae</taxon>
        <taxon>Acuticoccus</taxon>
    </lineage>
</organism>
<dbReference type="FunFam" id="3.40.50.620:FF:000021">
    <property type="entry name" value="Riboflavin biosynthesis protein"/>
    <property type="match status" value="1"/>
</dbReference>
<comment type="similarity">
    <text evidence="15">Belongs to the ribF family.</text>
</comment>
<keyword evidence="18" id="KW-1185">Reference proteome</keyword>
<keyword evidence="7 15" id="KW-0548">Nucleotidyltransferase</keyword>
<dbReference type="InterPro" id="IPR002606">
    <property type="entry name" value="Riboflavin_kinase_bac"/>
</dbReference>
<evidence type="ECO:0000256" key="4">
    <source>
        <dbReference type="ARBA" id="ARBA00022630"/>
    </source>
</evidence>
<evidence type="ECO:0000256" key="11">
    <source>
        <dbReference type="ARBA" id="ARBA00022840"/>
    </source>
</evidence>
<evidence type="ECO:0000256" key="14">
    <source>
        <dbReference type="ARBA" id="ARBA00049494"/>
    </source>
</evidence>
<evidence type="ECO:0000256" key="2">
    <source>
        <dbReference type="ARBA" id="ARBA00004726"/>
    </source>
</evidence>
<keyword evidence="8 15" id="KW-0547">Nucleotide-binding</keyword>
<evidence type="ECO:0000256" key="3">
    <source>
        <dbReference type="ARBA" id="ARBA00005201"/>
    </source>
</evidence>
<evidence type="ECO:0000256" key="15">
    <source>
        <dbReference type="PIRNR" id="PIRNR004491"/>
    </source>
</evidence>
<dbReference type="InterPro" id="IPR015864">
    <property type="entry name" value="FAD_synthase"/>
</dbReference>
<proteinExistence type="inferred from homology"/>
<keyword evidence="9 15" id="KW-0418">Kinase</keyword>
<dbReference type="Gene3D" id="3.40.50.620">
    <property type="entry name" value="HUPs"/>
    <property type="match status" value="1"/>
</dbReference>